<evidence type="ECO:0000313" key="8">
    <source>
        <dbReference type="EMBL" id="CEP26423.1"/>
    </source>
</evidence>
<dbReference type="RefSeq" id="WP_080774414.1">
    <property type="nucleotide sequence ID" value="NZ_CP010341.1"/>
</dbReference>
<sequence length="670" mass="75350">MSVSTAKQPMVSDFSDTPVSSVESNGYRVATRVIFPSDADLDVMPLYIDLDEDESESHIHPEDVRGRDSIAVRPGVRMSLGSYFNAFPASYWRRWSVVRTVRLVVNTSGQGTVVVYKSNARGNRQRVQSVQVSGEHNQQVFDLPLETFGDGGFYWFDLVAGDNEMVLESAQWWVPTASQPHGTATFATTTLNKPDYVVKNLRAMAGDVSLRDVVDEILIIDQGTKKVAEYAGFDEVKAELGDQLVVIDQANLGGSGGFSRGMYEGATRGKSDYVILLDDDISLETESIIRLVTFADMCKKPTLVGGHMFDLFNRTVLHTYGEVVEPYYWQPALPHPDQSLGHDFVHGGGKPDDGGLRSTEWLHQRTDVDYNGWWMDLIPVSVIKEIGLSLPVFIKWDDAEYGLRAKEAGYNTVSLPGAAVWHISWVDKDDLVGWQAYFHDRNRYISALLHSPFPRGGDIVSNSQKLDLKHLVSMQYYTVMGRLQAQRDLLAGPGTLPGLLATKLPAIRAAAKDFSDSTLKKEYEDFPDIHAPKPKRPRKRSVESSRFLKMAEGAKAVLRQFRRPRPGHLDNPQTEIAFKDNKWWNTAQWDSALVTNAEGTGIAWYKREPAEMRRMLAESAANQARILHEWPRLRDEYKEALPQLTSFEQWEELFGIEHRPLGEPPAGEEN</sequence>
<dbReference type="Gene3D" id="3.90.550.60">
    <property type="match status" value="1"/>
</dbReference>
<evidence type="ECO:0000259" key="7">
    <source>
        <dbReference type="Pfam" id="PF19320"/>
    </source>
</evidence>
<comment type="similarity">
    <text evidence="2">Belongs to the glycosyltransferase 2 family.</text>
</comment>
<dbReference type="KEGG" id="pfre:RM25_0068"/>
<dbReference type="EC" id="2.-.-.-" evidence="8"/>
<dbReference type="AlphaFoldDB" id="A0A0B7NZT5"/>
<dbReference type="InterPro" id="IPR029044">
    <property type="entry name" value="Nucleotide-diphossugar_trans"/>
</dbReference>
<feature type="region of interest" description="Disordered" evidence="5">
    <location>
        <begin position="525"/>
        <end position="544"/>
    </location>
</feature>
<name>A0A0B7NZT5_PROFF</name>
<evidence type="ECO:0000256" key="2">
    <source>
        <dbReference type="ARBA" id="ARBA00006739"/>
    </source>
</evidence>
<protein>
    <submittedName>
        <fullName evidence="8">Glycosyltransferase, family 2</fullName>
        <ecNumber evidence="8">2.-.-.-</ecNumber>
    </submittedName>
</protein>
<organism evidence="8">
    <name type="scientific">Propionibacterium freudenreichii subsp. freudenreichii</name>
    <dbReference type="NCBI Taxonomy" id="66712"/>
    <lineage>
        <taxon>Bacteria</taxon>
        <taxon>Bacillati</taxon>
        <taxon>Actinomycetota</taxon>
        <taxon>Actinomycetes</taxon>
        <taxon>Propionibacteriales</taxon>
        <taxon>Propionibacteriaceae</taxon>
        <taxon>Propionibacterium</taxon>
    </lineage>
</organism>
<dbReference type="PATRIC" id="fig|66712.6.peg.72"/>
<dbReference type="SUPFAM" id="SSF53448">
    <property type="entry name" value="Nucleotide-diphospho-sugar transferases"/>
    <property type="match status" value="1"/>
</dbReference>
<dbReference type="Pfam" id="PF17994">
    <property type="entry name" value="Glft2_N"/>
    <property type="match status" value="1"/>
</dbReference>
<evidence type="ECO:0000259" key="6">
    <source>
        <dbReference type="Pfam" id="PF17994"/>
    </source>
</evidence>
<dbReference type="PANTHER" id="PTHR43179">
    <property type="entry name" value="RHAMNOSYLTRANSFERASE WBBL"/>
    <property type="match status" value="1"/>
</dbReference>
<feature type="domain" description="Galactofuranosyltransferase-2 C-terminal" evidence="7">
    <location>
        <begin position="459"/>
        <end position="654"/>
    </location>
</feature>
<comment type="pathway">
    <text evidence="1">Cell wall biogenesis; cell wall polysaccharide biosynthesis.</text>
</comment>
<feature type="domain" description="Galactofuranosyltransferase GlfT2 N-terminal" evidence="6">
    <location>
        <begin position="31"/>
        <end position="175"/>
    </location>
</feature>
<dbReference type="GO" id="GO:0016757">
    <property type="term" value="F:glycosyltransferase activity"/>
    <property type="evidence" value="ECO:0007669"/>
    <property type="project" value="UniProtKB-KW"/>
</dbReference>
<keyword evidence="3" id="KW-0328">Glycosyltransferase</keyword>
<evidence type="ECO:0000256" key="3">
    <source>
        <dbReference type="ARBA" id="ARBA00022676"/>
    </source>
</evidence>
<dbReference type="PANTHER" id="PTHR43179:SF12">
    <property type="entry name" value="GALACTOFURANOSYLTRANSFERASE GLFT2"/>
    <property type="match status" value="1"/>
</dbReference>
<proteinExistence type="inferred from homology"/>
<keyword evidence="4 8" id="KW-0808">Transferase</keyword>
<dbReference type="InterPro" id="IPR045699">
    <property type="entry name" value="GlfT2_C"/>
</dbReference>
<evidence type="ECO:0000256" key="1">
    <source>
        <dbReference type="ARBA" id="ARBA00004776"/>
    </source>
</evidence>
<gene>
    <name evidence="8" type="primary">gtfA</name>
    <name evidence="8" type="ORF">PFCIRM138_07440</name>
</gene>
<evidence type="ECO:0000256" key="5">
    <source>
        <dbReference type="SAM" id="MobiDB-lite"/>
    </source>
</evidence>
<dbReference type="Pfam" id="PF19320">
    <property type="entry name" value="GlfT2_domain3"/>
    <property type="match status" value="1"/>
</dbReference>
<reference evidence="8" key="1">
    <citation type="submission" date="2014-08" db="EMBL/GenBank/DDBJ databases">
        <authorList>
            <person name="Falentin Helene"/>
        </authorList>
    </citation>
    <scope>NUCLEOTIDE SEQUENCE</scope>
</reference>
<dbReference type="InterPro" id="IPR040492">
    <property type="entry name" value="GlfT2_N"/>
</dbReference>
<dbReference type="EMBL" id="LM676409">
    <property type="protein sequence ID" value="CEP26423.1"/>
    <property type="molecule type" value="Genomic_DNA"/>
</dbReference>
<evidence type="ECO:0000256" key="4">
    <source>
        <dbReference type="ARBA" id="ARBA00022679"/>
    </source>
</evidence>
<accession>A0A0B7NZT5</accession>
<dbReference type="Pfam" id="PF13641">
    <property type="entry name" value="Glyco_tranf_2_3"/>
    <property type="match status" value="1"/>
</dbReference>